<feature type="domain" description="ABC transporter" evidence="4">
    <location>
        <begin position="2"/>
        <end position="230"/>
    </location>
</feature>
<keyword evidence="3" id="KW-0067">ATP-binding</keyword>
<dbReference type="RefSeq" id="WP_066338962.1">
    <property type="nucleotide sequence ID" value="NZ_CP016503.1"/>
</dbReference>
<evidence type="ECO:0000256" key="2">
    <source>
        <dbReference type="ARBA" id="ARBA00022741"/>
    </source>
</evidence>
<dbReference type="AlphaFoldDB" id="A0A1B1U4F2"/>
<evidence type="ECO:0000256" key="3">
    <source>
        <dbReference type="ARBA" id="ARBA00022840"/>
    </source>
</evidence>
<dbReference type="STRING" id="222136.BBW65_01930"/>
<proteinExistence type="predicted"/>
<dbReference type="PROSITE" id="PS00211">
    <property type="entry name" value="ABC_TRANSPORTER_1"/>
    <property type="match status" value="1"/>
</dbReference>
<dbReference type="PROSITE" id="PS50893">
    <property type="entry name" value="ABC_TRANSPORTER_2"/>
    <property type="match status" value="1"/>
</dbReference>
<dbReference type="GO" id="GO:0005524">
    <property type="term" value="F:ATP binding"/>
    <property type="evidence" value="ECO:0007669"/>
    <property type="project" value="UniProtKB-KW"/>
</dbReference>
<name>A0A1B1U4F2_9HELI</name>
<dbReference type="Gene3D" id="3.40.50.300">
    <property type="entry name" value="P-loop containing nucleotide triphosphate hydrolases"/>
    <property type="match status" value="1"/>
</dbReference>
<dbReference type="SMART" id="SM00382">
    <property type="entry name" value="AAA"/>
    <property type="match status" value="1"/>
</dbReference>
<dbReference type="Proteomes" id="UP000092884">
    <property type="component" value="Chromosome"/>
</dbReference>
<sequence>MIEFAFAKTLAGSDGEFELDVKGRIGFGERVSLFGKSGVGKSTILRVLAGLSGIDQGRVVVDGEVWNDGVLILPPQKRKIGFVFQDYALFPNLNVMQNIAYSKNANPKRVNQLIEMMGLGGIAMHKPAKLSGGQSQRVALARALASEPKILLLDEPFSALDDEIKNHLICEVNLLQKEFGFVMIVVSHSISEVYRLSDKVMCLENGRIAKITTPKHRFLHNNICLDGEVLAIEYFSITAQIQVLVGSEVLSFVCNRGELENVQEGSKVRMTFKAFSPMLEKLD</sequence>
<dbReference type="EMBL" id="CP016503">
    <property type="protein sequence ID" value="ANV97640.1"/>
    <property type="molecule type" value="Genomic_DNA"/>
</dbReference>
<organism evidence="5 6">
    <name type="scientific">Helicobacter enhydrae</name>
    <dbReference type="NCBI Taxonomy" id="222136"/>
    <lineage>
        <taxon>Bacteria</taxon>
        <taxon>Pseudomonadati</taxon>
        <taxon>Campylobacterota</taxon>
        <taxon>Epsilonproteobacteria</taxon>
        <taxon>Campylobacterales</taxon>
        <taxon>Helicobacteraceae</taxon>
        <taxon>Helicobacter</taxon>
    </lineage>
</organism>
<dbReference type="Pfam" id="PF00005">
    <property type="entry name" value="ABC_tran"/>
    <property type="match status" value="1"/>
</dbReference>
<dbReference type="PANTHER" id="PTHR42781">
    <property type="entry name" value="SPERMIDINE/PUTRESCINE IMPORT ATP-BINDING PROTEIN POTA"/>
    <property type="match status" value="1"/>
</dbReference>
<reference evidence="6" key="1">
    <citation type="submission" date="2016-07" db="EMBL/GenBank/DDBJ databases">
        <authorList>
            <person name="Florea S."/>
            <person name="Webb J.S."/>
            <person name="Jaromczyk J."/>
            <person name="Schardl C.L."/>
        </authorList>
    </citation>
    <scope>NUCLEOTIDE SEQUENCE [LARGE SCALE GENOMIC DNA]</scope>
    <source>
        <strain evidence="6">MIT 01-6242</strain>
    </source>
</reference>
<dbReference type="OrthoDB" id="9814623at2"/>
<dbReference type="PANTHER" id="PTHR42781:SF4">
    <property type="entry name" value="SPERMIDINE_PUTRESCINE IMPORT ATP-BINDING PROTEIN POTA"/>
    <property type="match status" value="1"/>
</dbReference>
<evidence type="ECO:0000256" key="1">
    <source>
        <dbReference type="ARBA" id="ARBA00022448"/>
    </source>
</evidence>
<dbReference type="InterPro" id="IPR027417">
    <property type="entry name" value="P-loop_NTPase"/>
</dbReference>
<dbReference type="InterPro" id="IPR003593">
    <property type="entry name" value="AAA+_ATPase"/>
</dbReference>
<keyword evidence="2" id="KW-0547">Nucleotide-binding</keyword>
<accession>A0A1B1U4F2</accession>
<dbReference type="InterPro" id="IPR050093">
    <property type="entry name" value="ABC_SmlMolc_Importer"/>
</dbReference>
<evidence type="ECO:0000259" key="4">
    <source>
        <dbReference type="PROSITE" id="PS50893"/>
    </source>
</evidence>
<dbReference type="SUPFAM" id="SSF52540">
    <property type="entry name" value="P-loop containing nucleoside triphosphate hydrolases"/>
    <property type="match status" value="1"/>
</dbReference>
<gene>
    <name evidence="5" type="ORF">BBW65_01930</name>
</gene>
<dbReference type="InterPro" id="IPR017871">
    <property type="entry name" value="ABC_transporter-like_CS"/>
</dbReference>
<evidence type="ECO:0000313" key="5">
    <source>
        <dbReference type="EMBL" id="ANV97640.1"/>
    </source>
</evidence>
<protein>
    <recommendedName>
        <fullName evidence="4">ABC transporter domain-containing protein</fullName>
    </recommendedName>
</protein>
<dbReference type="KEGG" id="het:BBW65_01930"/>
<evidence type="ECO:0000313" key="6">
    <source>
        <dbReference type="Proteomes" id="UP000092884"/>
    </source>
</evidence>
<keyword evidence="1" id="KW-0813">Transport</keyword>
<dbReference type="InterPro" id="IPR003439">
    <property type="entry name" value="ABC_transporter-like_ATP-bd"/>
</dbReference>
<dbReference type="GO" id="GO:0016887">
    <property type="term" value="F:ATP hydrolysis activity"/>
    <property type="evidence" value="ECO:0007669"/>
    <property type="project" value="InterPro"/>
</dbReference>
<keyword evidence="6" id="KW-1185">Reference proteome</keyword>